<protein>
    <submittedName>
        <fullName evidence="1">Uncharacterized protein</fullName>
    </submittedName>
</protein>
<dbReference type="EMBL" id="MCFH01000028">
    <property type="protein sequence ID" value="ORX48097.1"/>
    <property type="molecule type" value="Genomic_DNA"/>
</dbReference>
<organism evidence="1 2">
    <name type="scientific">Piromyces finnis</name>
    <dbReference type="NCBI Taxonomy" id="1754191"/>
    <lineage>
        <taxon>Eukaryota</taxon>
        <taxon>Fungi</taxon>
        <taxon>Fungi incertae sedis</taxon>
        <taxon>Chytridiomycota</taxon>
        <taxon>Chytridiomycota incertae sedis</taxon>
        <taxon>Neocallimastigomycetes</taxon>
        <taxon>Neocallimastigales</taxon>
        <taxon>Neocallimastigaceae</taxon>
        <taxon>Piromyces</taxon>
    </lineage>
</organism>
<reference evidence="1 2" key="2">
    <citation type="submission" date="2016-08" db="EMBL/GenBank/DDBJ databases">
        <title>Pervasive Adenine N6-methylation of Active Genes in Fungi.</title>
        <authorList>
            <consortium name="DOE Joint Genome Institute"/>
            <person name="Mondo S.J."/>
            <person name="Dannebaum R.O."/>
            <person name="Kuo R.C."/>
            <person name="Labutti K."/>
            <person name="Haridas S."/>
            <person name="Kuo A."/>
            <person name="Salamov A."/>
            <person name="Ahrendt S.R."/>
            <person name="Lipzen A."/>
            <person name="Sullivan W."/>
            <person name="Andreopoulos W.B."/>
            <person name="Clum A."/>
            <person name="Lindquist E."/>
            <person name="Daum C."/>
            <person name="Ramamoorthy G.K."/>
            <person name="Gryganskyi A."/>
            <person name="Culley D."/>
            <person name="Magnuson J.K."/>
            <person name="James T.Y."/>
            <person name="O'Malley M.A."/>
            <person name="Stajich J.E."/>
            <person name="Spatafora J.W."/>
            <person name="Visel A."/>
            <person name="Grigoriev I.V."/>
        </authorList>
    </citation>
    <scope>NUCLEOTIDE SEQUENCE [LARGE SCALE GENOMIC DNA]</scope>
    <source>
        <strain evidence="2">finn</strain>
    </source>
</reference>
<sequence length="100" mass="11573">MSNRNQFLDDNAMADPDQLLLSIFKTTATTVTQLYKESLNQSTRSYKNGYKQCLLDIMHFASLQQHQRNNTNQIINPGDRIALTLDELMTFYNNKQAQLN</sequence>
<dbReference type="OrthoDB" id="21418at2759"/>
<comment type="caution">
    <text evidence="1">The sequence shown here is derived from an EMBL/GenBank/DDBJ whole genome shotgun (WGS) entry which is preliminary data.</text>
</comment>
<feature type="non-terminal residue" evidence="1">
    <location>
        <position position="100"/>
    </location>
</feature>
<reference evidence="1 2" key="1">
    <citation type="submission" date="2016-08" db="EMBL/GenBank/DDBJ databases">
        <title>Genomes of anaerobic fungi encode conserved fungal cellulosomes for biomass hydrolysis.</title>
        <authorList>
            <consortium name="DOE Joint Genome Institute"/>
            <person name="Haitjema C.H."/>
            <person name="Gilmore S.P."/>
            <person name="Henske J.K."/>
            <person name="Solomon K.V."/>
            <person name="De Groot R."/>
            <person name="Kuo A."/>
            <person name="Mondo S.J."/>
            <person name="Salamov A.A."/>
            <person name="Labutti K."/>
            <person name="Zhao Z."/>
            <person name="Chiniquy J."/>
            <person name="Barry K."/>
            <person name="Brewer H.M."/>
            <person name="Purvine S.O."/>
            <person name="Wright A.T."/>
            <person name="Boxma B."/>
            <person name="Van Alen T."/>
            <person name="Hackstein J.H."/>
            <person name="Baker S.E."/>
            <person name="Grigoriev I.V."/>
            <person name="O'Malley M.A."/>
        </authorList>
    </citation>
    <scope>NUCLEOTIDE SEQUENCE [LARGE SCALE GENOMIC DNA]</scope>
    <source>
        <strain evidence="2">finn</strain>
    </source>
</reference>
<name>A0A1Y1V5Y3_9FUNG</name>
<dbReference type="PANTHER" id="PTHR38645">
    <property type="entry name" value="CHROMOSOME 9, WHOLE GENOME SHOTGUN SEQUENCE"/>
    <property type="match status" value="1"/>
</dbReference>
<dbReference type="Proteomes" id="UP000193719">
    <property type="component" value="Unassembled WGS sequence"/>
</dbReference>
<evidence type="ECO:0000313" key="1">
    <source>
        <dbReference type="EMBL" id="ORX48097.1"/>
    </source>
</evidence>
<gene>
    <name evidence="1" type="ORF">BCR36DRAFT_413248</name>
</gene>
<dbReference type="PANTHER" id="PTHR38645:SF1">
    <property type="entry name" value="YALI0F12243P"/>
    <property type="match status" value="1"/>
</dbReference>
<keyword evidence="2" id="KW-1185">Reference proteome</keyword>
<accession>A0A1Y1V5Y3</accession>
<dbReference type="AlphaFoldDB" id="A0A1Y1V5Y3"/>
<evidence type="ECO:0000313" key="2">
    <source>
        <dbReference type="Proteomes" id="UP000193719"/>
    </source>
</evidence>
<proteinExistence type="predicted"/>